<gene>
    <name evidence="1" type="ORF">SAMN04487962_10486</name>
</gene>
<dbReference type="InterPro" id="IPR022050">
    <property type="entry name" value="T_hemolysin"/>
</dbReference>
<reference evidence="2" key="1">
    <citation type="submission" date="2016-10" db="EMBL/GenBank/DDBJ databases">
        <authorList>
            <person name="Varghese N."/>
            <person name="Submissions S."/>
        </authorList>
    </citation>
    <scope>NUCLEOTIDE SEQUENCE [LARGE SCALE GENOMIC DNA]</scope>
    <source>
        <strain evidence="2">CGMCC 1.6489</strain>
    </source>
</reference>
<dbReference type="Proteomes" id="UP000198762">
    <property type="component" value="Unassembled WGS sequence"/>
</dbReference>
<keyword evidence="2" id="KW-1185">Reference proteome</keyword>
<dbReference type="Pfam" id="PF12261">
    <property type="entry name" value="T_hemolysin"/>
    <property type="match status" value="1"/>
</dbReference>
<dbReference type="EMBL" id="FOHZ01000004">
    <property type="protein sequence ID" value="SET08035.1"/>
    <property type="molecule type" value="Genomic_DNA"/>
</dbReference>
<organism evidence="1 2">
    <name type="scientific">Marinobacter segnicrescens</name>
    <dbReference type="NCBI Taxonomy" id="430453"/>
    <lineage>
        <taxon>Bacteria</taxon>
        <taxon>Pseudomonadati</taxon>
        <taxon>Pseudomonadota</taxon>
        <taxon>Gammaproteobacteria</taxon>
        <taxon>Pseudomonadales</taxon>
        <taxon>Marinobacteraceae</taxon>
        <taxon>Marinobacter</taxon>
    </lineage>
</organism>
<evidence type="ECO:0000313" key="1">
    <source>
        <dbReference type="EMBL" id="SET08035.1"/>
    </source>
</evidence>
<accession>A0A1I0BM53</accession>
<protein>
    <submittedName>
        <fullName evidence="1">Thermostable hemolysin</fullName>
    </submittedName>
</protein>
<dbReference type="STRING" id="430453.SAMN04487962_10486"/>
<evidence type="ECO:0000313" key="2">
    <source>
        <dbReference type="Proteomes" id="UP000198762"/>
    </source>
</evidence>
<name>A0A1I0BM53_9GAMM</name>
<proteinExistence type="predicted"/>
<dbReference type="RefSeq" id="WP_091849496.1">
    <property type="nucleotide sequence ID" value="NZ_FOHZ01000004.1"/>
</dbReference>
<sequence length="239" mass="26138">MNDPLIMPTSLDLSSDEVTPVVRCGQYGLCQVRCDTEAAPRVTDFIQRRFLQAYGARPDLRPLPLMVLVNAHGTLLAAVGVREAASERLFLEDYLDQPVERALPAPGGCRDSIMEIAHLAGVEAGVSRLLFAAMALWLEQRRLHWVVCTGTDQLRNGFQRMGIRVADLGSARPERLADGGDGWGCYYRHNPRVMAMNVPAGLAGLRARGLMDKVALASGVEPETAEKSRCAEGRYGYIA</sequence>
<dbReference type="OrthoDB" id="7432757at2"/>
<dbReference type="AlphaFoldDB" id="A0A1I0BM53"/>